<sequence>MPSEKLLPIFSFMFNKIFTAFHSFKFENYIGSNTADGEYLTDHIRRFELMTLNSAYTAMIKGESIEANVGVTKNHETIRSKKLFKSSDRTLNRNMARFNSQFKEPESIEQQFIRALESHPLFEIIKSESDGDIVIEKRIKLGKIPKDKNLSVDGKSSSLYKNQSKFNDVKRLKYRLPKRLIQKAKDYLEKNSEYYDTVKATKKELVSAIENDLIAYDYFESDFNDKSINFDDLNIISGNKAHNFIKVLYDINKNGKS</sequence>
<reference evidence="1 2" key="1">
    <citation type="submission" date="2016-03" db="EMBL/GenBank/DDBJ databases">
        <authorList>
            <person name="Zhang H."/>
            <person name="Liu R."/>
            <person name="Wang M."/>
            <person name="Wang H."/>
            <person name="Wang L."/>
            <person name="Song L."/>
        </authorList>
    </citation>
    <scope>NUCLEOTIDE SEQUENCE [LARGE SCALE GENOMIC DNA]</scope>
    <source>
        <strain evidence="1 2">DSM 16098</strain>
    </source>
</reference>
<dbReference type="RefSeq" id="WP_064386033.1">
    <property type="nucleotide sequence ID" value="NZ_LVCM01000015.1"/>
</dbReference>
<proteinExistence type="predicted"/>
<evidence type="ECO:0000313" key="1">
    <source>
        <dbReference type="EMBL" id="KYL33371.1"/>
    </source>
</evidence>
<evidence type="ECO:0000313" key="2">
    <source>
        <dbReference type="Proteomes" id="UP000075621"/>
    </source>
</evidence>
<dbReference type="EMBL" id="LVCM01000015">
    <property type="protein sequence ID" value="KYL33371.1"/>
    <property type="molecule type" value="Genomic_DNA"/>
</dbReference>
<protein>
    <submittedName>
        <fullName evidence="1">Uncharacterized protein</fullName>
    </submittedName>
</protein>
<gene>
    <name evidence="1" type="ORF">A2I98_13650</name>
</gene>
<comment type="caution">
    <text evidence="1">The sequence shown here is derived from an EMBL/GenBank/DDBJ whole genome shotgun (WGS) entry which is preliminary data.</text>
</comment>
<organism evidence="1 2">
    <name type="scientific">Pseudoalteromonas agarivorans</name>
    <dbReference type="NCBI Taxonomy" id="176102"/>
    <lineage>
        <taxon>Bacteria</taxon>
        <taxon>Pseudomonadati</taxon>
        <taxon>Pseudomonadota</taxon>
        <taxon>Gammaproteobacteria</taxon>
        <taxon>Alteromonadales</taxon>
        <taxon>Pseudoalteromonadaceae</taxon>
        <taxon>Pseudoalteromonas</taxon>
    </lineage>
</organism>
<name>A0ABR5VSV9_9GAMM</name>
<accession>A0ABR5VSV9</accession>
<dbReference type="Proteomes" id="UP000075621">
    <property type="component" value="Unassembled WGS sequence"/>
</dbReference>